<accession>A0A8B6M321</accession>
<dbReference type="RefSeq" id="WP_174511252.1">
    <property type="nucleotide sequence ID" value="NZ_CABFMQ020000013.1"/>
</dbReference>
<reference evidence="2 3" key="1">
    <citation type="submission" date="2019-05" db="EMBL/GenBank/DDBJ databases">
        <authorList>
            <person name="Farhan Ul Haque M."/>
        </authorList>
    </citation>
    <scope>NUCLEOTIDE SEQUENCE [LARGE SCALE GENOMIC DNA]</scope>
    <source>
        <strain evidence="2">2</strain>
    </source>
</reference>
<dbReference type="Proteomes" id="UP000485880">
    <property type="component" value="Unassembled WGS sequence"/>
</dbReference>
<evidence type="ECO:0000313" key="3">
    <source>
        <dbReference type="Proteomes" id="UP000485880"/>
    </source>
</evidence>
<feature type="compositionally biased region" description="Polar residues" evidence="1">
    <location>
        <begin position="104"/>
        <end position="115"/>
    </location>
</feature>
<feature type="region of interest" description="Disordered" evidence="1">
    <location>
        <begin position="96"/>
        <end position="115"/>
    </location>
</feature>
<keyword evidence="3" id="KW-1185">Reference proteome</keyword>
<proteinExistence type="predicted"/>
<feature type="region of interest" description="Disordered" evidence="1">
    <location>
        <begin position="139"/>
        <end position="163"/>
    </location>
</feature>
<gene>
    <name evidence="2" type="ORF">MPC4_110063</name>
</gene>
<dbReference type="EMBL" id="CABFMQ020000013">
    <property type="protein sequence ID" value="VTZ48763.1"/>
    <property type="molecule type" value="Genomic_DNA"/>
</dbReference>
<comment type="caution">
    <text evidence="2">The sequence shown here is derived from an EMBL/GenBank/DDBJ whole genome shotgun (WGS) entry which is preliminary data.</text>
</comment>
<protein>
    <submittedName>
        <fullName evidence="2">Uncharacterized protein</fullName>
    </submittedName>
</protein>
<sequence length="192" mass="21318">MSSDRKGKDRILEMVARPKVRSSLFWWLLENHDELVEAEGETGLGLRWGELCGQFAALGLADVNGKPATEQTAQKTWWRVRKARARLAERRAAAEAARAANRASNPRGNMPSQWRGTYGPALVEKSSARSAVMASASRALVPAGEPGGKIEPWEEEGLTDEERNNLKTQLLGVRAEFARTDKHNTPKPNKRF</sequence>
<organism evidence="2 3">
    <name type="scientific">Methylocella tundrae</name>
    <dbReference type="NCBI Taxonomy" id="227605"/>
    <lineage>
        <taxon>Bacteria</taxon>
        <taxon>Pseudomonadati</taxon>
        <taxon>Pseudomonadota</taxon>
        <taxon>Alphaproteobacteria</taxon>
        <taxon>Hyphomicrobiales</taxon>
        <taxon>Beijerinckiaceae</taxon>
        <taxon>Methylocella</taxon>
    </lineage>
</organism>
<name>A0A8B6M321_METTU</name>
<evidence type="ECO:0000256" key="1">
    <source>
        <dbReference type="SAM" id="MobiDB-lite"/>
    </source>
</evidence>
<evidence type="ECO:0000313" key="2">
    <source>
        <dbReference type="EMBL" id="VTZ48763.1"/>
    </source>
</evidence>
<dbReference type="AlphaFoldDB" id="A0A8B6M321"/>